<dbReference type="AlphaFoldDB" id="A0A2Z4FJB0"/>
<dbReference type="Proteomes" id="UP000249799">
    <property type="component" value="Chromosome"/>
</dbReference>
<dbReference type="KEGG" id="bsed:DN745_07035"/>
<evidence type="ECO:0000313" key="1">
    <source>
        <dbReference type="EMBL" id="AWV89101.1"/>
    </source>
</evidence>
<sequence length="241" mass="26211">MLLALVSVTGCRDDSGRENARQAAEYRRALDSSGKRVLIVDADGERVAKLRKRRGQIKVYGDDLKALGYVRWDRPKPAAPTSASNGPFGVRVKALGSEDILEIIAVDGSSEAPRVFELPGRFRIVMQPPAAGSEAHRSWKILGPEGELLGIFNRSGDAEWQLLTDLIQGGAGEGVAEFEADYRVKEVDSGAERLELRRDGKVVASIRFGELSALEFLALKLDKLPALERVSVGVWLANNAS</sequence>
<name>A0A2Z4FJB0_9DELT</name>
<keyword evidence="2" id="KW-1185">Reference proteome</keyword>
<organism evidence="1 2">
    <name type="scientific">Bradymonas sediminis</name>
    <dbReference type="NCBI Taxonomy" id="1548548"/>
    <lineage>
        <taxon>Bacteria</taxon>
        <taxon>Deltaproteobacteria</taxon>
        <taxon>Bradymonadales</taxon>
        <taxon>Bradymonadaceae</taxon>
        <taxon>Bradymonas</taxon>
    </lineage>
</organism>
<proteinExistence type="predicted"/>
<evidence type="ECO:0000313" key="2">
    <source>
        <dbReference type="Proteomes" id="UP000249799"/>
    </source>
</evidence>
<gene>
    <name evidence="1" type="ORF">DN745_07035</name>
</gene>
<dbReference type="EMBL" id="CP030032">
    <property type="protein sequence ID" value="AWV89101.1"/>
    <property type="molecule type" value="Genomic_DNA"/>
</dbReference>
<reference evidence="1 2" key="1">
    <citation type="submission" date="2018-06" db="EMBL/GenBank/DDBJ databases">
        <title>Lujinxingia sediminis gen. nov. sp. nov., a new facultative anaerobic member of the class Deltaproteobacteria, and proposal of Lujinxingaceae fam. nov.</title>
        <authorList>
            <person name="Guo L.-Y."/>
            <person name="Li C.-M."/>
            <person name="Wang S."/>
            <person name="Du Z.-J."/>
        </authorList>
    </citation>
    <scope>NUCLEOTIDE SEQUENCE [LARGE SCALE GENOMIC DNA]</scope>
    <source>
        <strain evidence="1 2">FA350</strain>
    </source>
</reference>
<protein>
    <submittedName>
        <fullName evidence="1">Uncharacterized protein</fullName>
    </submittedName>
</protein>
<accession>A0A2Z4FJB0</accession>